<proteinExistence type="predicted"/>
<keyword evidence="1" id="KW-0175">Coiled coil</keyword>
<name>A0A8S1L229_PARPR</name>
<sequence length="343" mass="41298">MPIIIILLSLLQLSQQISFIGQTATERYFPKVMNWIKKQDQRIDQRVAFESIQLMFKFVEEELSYDTENNEFLELFQQQIFNLCQSKVDFELQSNQAMYKFLNEDLKNEVYFFKNMIKDKEKMLEQDIKEIEKLKKQTKDKSKIEQKLKDINYLIKEIDKNLEIGTAEKLYGLLEIIESKAVIGLFQYQNEYQEIQQYLKNVDLLFKSRNFQQDKFEIVNLISMVKNVLLDLHLNIIIKLQEEQLDEYEAMSFFENSKVTHQIARDYFQNELHSFLEILINKWENLLLIQENTQENSDIFKNLILQLKKQNSKMIETNNHSIQLVNFSIKHLEQDFLQQIKRQ</sequence>
<keyword evidence="2" id="KW-0732">Signal</keyword>
<feature type="chain" id="PRO_5035937786" evidence="2">
    <location>
        <begin position="17"/>
        <end position="343"/>
    </location>
</feature>
<comment type="caution">
    <text evidence="3">The sequence shown here is derived from an EMBL/GenBank/DDBJ whole genome shotgun (WGS) entry which is preliminary data.</text>
</comment>
<evidence type="ECO:0000313" key="3">
    <source>
        <dbReference type="EMBL" id="CAD8061071.1"/>
    </source>
</evidence>
<feature type="coiled-coil region" evidence="1">
    <location>
        <begin position="114"/>
        <end position="141"/>
    </location>
</feature>
<organism evidence="3 4">
    <name type="scientific">Paramecium primaurelia</name>
    <dbReference type="NCBI Taxonomy" id="5886"/>
    <lineage>
        <taxon>Eukaryota</taxon>
        <taxon>Sar</taxon>
        <taxon>Alveolata</taxon>
        <taxon>Ciliophora</taxon>
        <taxon>Intramacronucleata</taxon>
        <taxon>Oligohymenophorea</taxon>
        <taxon>Peniculida</taxon>
        <taxon>Parameciidae</taxon>
        <taxon>Paramecium</taxon>
    </lineage>
</organism>
<accession>A0A8S1L229</accession>
<gene>
    <name evidence="3" type="ORF">PPRIM_AZ9-3.1.T0310124</name>
</gene>
<protein>
    <submittedName>
        <fullName evidence="3">Uncharacterized protein</fullName>
    </submittedName>
</protein>
<dbReference type="AlphaFoldDB" id="A0A8S1L229"/>
<evidence type="ECO:0000313" key="4">
    <source>
        <dbReference type="Proteomes" id="UP000688137"/>
    </source>
</evidence>
<reference evidence="3" key="1">
    <citation type="submission" date="2021-01" db="EMBL/GenBank/DDBJ databases">
        <authorList>
            <consortium name="Genoscope - CEA"/>
            <person name="William W."/>
        </authorList>
    </citation>
    <scope>NUCLEOTIDE SEQUENCE</scope>
</reference>
<dbReference type="EMBL" id="CAJJDM010000030">
    <property type="protein sequence ID" value="CAD8061071.1"/>
    <property type="molecule type" value="Genomic_DNA"/>
</dbReference>
<evidence type="ECO:0000256" key="2">
    <source>
        <dbReference type="SAM" id="SignalP"/>
    </source>
</evidence>
<keyword evidence="4" id="KW-1185">Reference proteome</keyword>
<dbReference type="OMA" id="MIETNNH"/>
<feature type="signal peptide" evidence="2">
    <location>
        <begin position="1"/>
        <end position="16"/>
    </location>
</feature>
<dbReference type="Proteomes" id="UP000688137">
    <property type="component" value="Unassembled WGS sequence"/>
</dbReference>
<evidence type="ECO:0000256" key="1">
    <source>
        <dbReference type="SAM" id="Coils"/>
    </source>
</evidence>